<organism evidence="2 3">
    <name type="scientific">Ralstonia insidiosa</name>
    <dbReference type="NCBI Taxonomy" id="190721"/>
    <lineage>
        <taxon>Bacteria</taxon>
        <taxon>Pseudomonadati</taxon>
        <taxon>Pseudomonadota</taxon>
        <taxon>Betaproteobacteria</taxon>
        <taxon>Burkholderiales</taxon>
        <taxon>Burkholderiaceae</taxon>
        <taxon>Ralstonia</taxon>
    </lineage>
</organism>
<dbReference type="Proteomes" id="UP000077927">
    <property type="component" value="Chromosome 2"/>
</dbReference>
<evidence type="ECO:0000313" key="3">
    <source>
        <dbReference type="Proteomes" id="UP000077927"/>
    </source>
</evidence>
<sequence length="45" mass="5026">MSDVQNAGGSRLRPHNHRMPLIAVLALVNLITWTRALHALHALLF</sequence>
<evidence type="ECO:0000256" key="1">
    <source>
        <dbReference type="SAM" id="Phobius"/>
    </source>
</evidence>
<proteinExistence type="predicted"/>
<accession>A0AAC9FV18</accession>
<evidence type="ECO:0000313" key="2">
    <source>
        <dbReference type="EMBL" id="ANH76610.1"/>
    </source>
</evidence>
<keyword evidence="1" id="KW-0472">Membrane</keyword>
<keyword evidence="1" id="KW-0812">Transmembrane</keyword>
<keyword evidence="1" id="KW-1133">Transmembrane helix</keyword>
<name>A0AAC9FV18_9RALS</name>
<dbReference type="EMBL" id="CP012606">
    <property type="protein sequence ID" value="ANH76610.1"/>
    <property type="molecule type" value="Genomic_DNA"/>
</dbReference>
<gene>
    <name evidence="2" type="ORF">ACS15_4718</name>
</gene>
<reference evidence="2 3" key="1">
    <citation type="submission" date="2015-09" db="EMBL/GenBank/DDBJ databases">
        <authorList>
            <person name="Xu Y."/>
            <person name="Nagy A."/>
            <person name="Liu N.T."/>
            <person name="Nou X."/>
        </authorList>
    </citation>
    <scope>NUCLEOTIDE SEQUENCE [LARGE SCALE GENOMIC DNA]</scope>
    <source>
        <strain evidence="2 3">FC1138</strain>
    </source>
</reference>
<dbReference type="AlphaFoldDB" id="A0AAC9FV18"/>
<protein>
    <submittedName>
        <fullName evidence="2">Uncharacterized protein</fullName>
    </submittedName>
</protein>
<feature type="transmembrane region" description="Helical" evidence="1">
    <location>
        <begin position="21"/>
        <end position="44"/>
    </location>
</feature>
<dbReference type="KEGG" id="rin:ACS15_4718"/>